<dbReference type="SUPFAM" id="SSF52540">
    <property type="entry name" value="P-loop containing nucleoside triphosphate hydrolases"/>
    <property type="match status" value="2"/>
</dbReference>
<dbReference type="PANTHER" id="PTHR47958">
    <property type="entry name" value="ATP-DEPENDENT RNA HELICASE DBP3"/>
    <property type="match status" value="1"/>
</dbReference>
<name>A0A9D5DBW6_9LILI</name>
<dbReference type="PROSITE" id="PS51192">
    <property type="entry name" value="HELICASE_ATP_BIND_1"/>
    <property type="match status" value="1"/>
</dbReference>
<dbReference type="AlphaFoldDB" id="A0A9D5DBW6"/>
<reference evidence="17" key="2">
    <citation type="journal article" date="2022" name="Hortic Res">
        <title>The genome of Dioscorea zingiberensis sheds light on the biosynthesis, origin and evolution of the medicinally important diosgenin saponins.</title>
        <authorList>
            <person name="Li Y."/>
            <person name="Tan C."/>
            <person name="Li Z."/>
            <person name="Guo J."/>
            <person name="Li S."/>
            <person name="Chen X."/>
            <person name="Wang C."/>
            <person name="Dai X."/>
            <person name="Yang H."/>
            <person name="Song W."/>
            <person name="Hou L."/>
            <person name="Xu J."/>
            <person name="Tong Z."/>
            <person name="Xu A."/>
            <person name="Yuan X."/>
            <person name="Wang W."/>
            <person name="Yang Q."/>
            <person name="Chen L."/>
            <person name="Sun Z."/>
            <person name="Wang K."/>
            <person name="Pan B."/>
            <person name="Chen J."/>
            <person name="Bao Y."/>
            <person name="Liu F."/>
            <person name="Qi X."/>
            <person name="Gang D.R."/>
            <person name="Wen J."/>
            <person name="Li J."/>
        </authorList>
    </citation>
    <scope>NUCLEOTIDE SEQUENCE</scope>
    <source>
        <strain evidence="17">Dzin_1.0</strain>
    </source>
</reference>
<comment type="similarity">
    <text evidence="1">Belongs to the DEAD box helicase family. DDX59 subfamily.</text>
</comment>
<dbReference type="EC" id="3.6.4.13" evidence="2"/>
<dbReference type="EMBL" id="JAGGNH010000001">
    <property type="protein sequence ID" value="KAJ0987895.1"/>
    <property type="molecule type" value="Genomic_DNA"/>
</dbReference>
<evidence type="ECO:0000259" key="15">
    <source>
        <dbReference type="PROSITE" id="PS51194"/>
    </source>
</evidence>
<evidence type="ECO:0000256" key="6">
    <source>
        <dbReference type="ARBA" id="ARBA00022801"/>
    </source>
</evidence>
<evidence type="ECO:0000256" key="9">
    <source>
        <dbReference type="ARBA" id="ARBA00022840"/>
    </source>
</evidence>
<dbReference type="GO" id="GO:0005524">
    <property type="term" value="F:ATP binding"/>
    <property type="evidence" value="ECO:0007669"/>
    <property type="project" value="UniProtKB-KW"/>
</dbReference>
<comment type="catalytic activity">
    <reaction evidence="11">
        <text>ATP + H2O = ADP + phosphate + H(+)</text>
        <dbReference type="Rhea" id="RHEA:13065"/>
        <dbReference type="ChEBI" id="CHEBI:15377"/>
        <dbReference type="ChEBI" id="CHEBI:15378"/>
        <dbReference type="ChEBI" id="CHEBI:30616"/>
        <dbReference type="ChEBI" id="CHEBI:43474"/>
        <dbReference type="ChEBI" id="CHEBI:456216"/>
        <dbReference type="EC" id="3.6.4.13"/>
    </reaction>
</comment>
<keyword evidence="6" id="KW-0378">Hydrolase</keyword>
<dbReference type="InterPro" id="IPR007529">
    <property type="entry name" value="Znf_HIT"/>
</dbReference>
<dbReference type="Gene3D" id="3.40.50.300">
    <property type="entry name" value="P-loop containing nucleotide triphosphate hydrolases"/>
    <property type="match status" value="2"/>
</dbReference>
<dbReference type="CDD" id="cd23022">
    <property type="entry name" value="zf-HIT_DDX59"/>
    <property type="match status" value="1"/>
</dbReference>
<evidence type="ECO:0000256" key="4">
    <source>
        <dbReference type="ARBA" id="ARBA00022741"/>
    </source>
</evidence>
<evidence type="ECO:0000256" key="11">
    <source>
        <dbReference type="ARBA" id="ARBA00047984"/>
    </source>
</evidence>
<dbReference type="OrthoDB" id="360161at2759"/>
<feature type="short sequence motif" description="Q motif" evidence="13">
    <location>
        <begin position="137"/>
        <end position="165"/>
    </location>
</feature>
<dbReference type="Gene3D" id="3.30.60.220">
    <property type="match status" value="1"/>
</dbReference>
<keyword evidence="10" id="KW-0694">RNA-binding</keyword>
<feature type="domain" description="Helicase C-terminal" evidence="15">
    <location>
        <begin position="355"/>
        <end position="518"/>
    </location>
</feature>
<keyword evidence="18" id="KW-1185">Reference proteome</keyword>
<feature type="domain" description="DEAD-box RNA helicase Q" evidence="16">
    <location>
        <begin position="137"/>
        <end position="165"/>
    </location>
</feature>
<dbReference type="Pfam" id="PF04438">
    <property type="entry name" value="zf-HIT"/>
    <property type="match status" value="1"/>
</dbReference>
<gene>
    <name evidence="17" type="ORF">J5N97_006251</name>
</gene>
<accession>A0A9D5DBW6</accession>
<reference evidence="17" key="1">
    <citation type="submission" date="2021-03" db="EMBL/GenBank/DDBJ databases">
        <authorList>
            <person name="Li Z."/>
            <person name="Yang C."/>
        </authorList>
    </citation>
    <scope>NUCLEOTIDE SEQUENCE</scope>
    <source>
        <strain evidence="17">Dzin_1.0</strain>
        <tissue evidence="17">Leaf</tissue>
    </source>
</reference>
<evidence type="ECO:0000256" key="8">
    <source>
        <dbReference type="ARBA" id="ARBA00022833"/>
    </source>
</evidence>
<evidence type="ECO:0000256" key="7">
    <source>
        <dbReference type="ARBA" id="ARBA00022806"/>
    </source>
</evidence>
<dbReference type="FunFam" id="3.30.60.220:FF:000002">
    <property type="entry name" value="DEAD-box ATP-dependent RNA helicase 41"/>
    <property type="match status" value="1"/>
</dbReference>
<keyword evidence="4" id="KW-0547">Nucleotide-binding</keyword>
<keyword evidence="3" id="KW-0479">Metal-binding</keyword>
<dbReference type="InterPro" id="IPR014001">
    <property type="entry name" value="Helicase_ATP-bd"/>
</dbReference>
<dbReference type="SMART" id="SM00487">
    <property type="entry name" value="DEXDc"/>
    <property type="match status" value="1"/>
</dbReference>
<evidence type="ECO:0000256" key="12">
    <source>
        <dbReference type="ARBA" id="ARBA00068841"/>
    </source>
</evidence>
<evidence type="ECO:0000313" key="17">
    <source>
        <dbReference type="EMBL" id="KAJ0987895.1"/>
    </source>
</evidence>
<sequence length="539" mass="59517">MQATEKLGEDQNLLVCDIVKEASDCPVKERCWDQREALPGEPRCVICGRFGEYICDETDDDICSKECKHTLISRLAESQKPAAKAIHPVKLPATDECFYVRDEGRSSFQCLSTDQIDSLRSKINILVKGETVPAPILSFSSCNLPPKLQENLEAAGYEIPTPVQMQTIPAALSKRNLLVSADTGSGKTASFLVPVVSHCANIRLQHLNSKKRPLAMVLAPTRELCVQVEDQAKVLGMGLPFKTALVVGGDAMAGQVYRIVQGVELIVGTPGRLIDLLSKHDIDLNEVSMLVLDEVDCMLQRGFRYQVMQIFQALSHPQVLMFSATISREVEKMANSITGNLIYVSAGRPRTPNEAVKQVVIWVESKQKKQKLFAILKSKQHFRPPAVVFVGSRLGADLLSEAITCATGLSAVSIHGEKCMKERRESLRRFLTEDVSVIVATGVLGRGVDLLKVRQVIIFDMPNSMEEYIHQIGRASRMGEEGTAIVFVNEEDKKLFKALVQNLKSAGAAIPQELANSHYSALNYPVSSTRKRRRYGPGR</sequence>
<keyword evidence="5" id="KW-0863">Zinc-finger</keyword>
<comment type="caution">
    <text evidence="17">The sequence shown here is derived from an EMBL/GenBank/DDBJ whole genome shotgun (WGS) entry which is preliminary data.</text>
</comment>
<dbReference type="InterPro" id="IPR027417">
    <property type="entry name" value="P-loop_NTPase"/>
</dbReference>
<dbReference type="Pfam" id="PF00270">
    <property type="entry name" value="DEAD"/>
    <property type="match status" value="1"/>
</dbReference>
<evidence type="ECO:0000259" key="14">
    <source>
        <dbReference type="PROSITE" id="PS51192"/>
    </source>
</evidence>
<dbReference type="SMART" id="SM00490">
    <property type="entry name" value="HELICc"/>
    <property type="match status" value="1"/>
</dbReference>
<organism evidence="17 18">
    <name type="scientific">Dioscorea zingiberensis</name>
    <dbReference type="NCBI Taxonomy" id="325984"/>
    <lineage>
        <taxon>Eukaryota</taxon>
        <taxon>Viridiplantae</taxon>
        <taxon>Streptophyta</taxon>
        <taxon>Embryophyta</taxon>
        <taxon>Tracheophyta</taxon>
        <taxon>Spermatophyta</taxon>
        <taxon>Magnoliopsida</taxon>
        <taxon>Liliopsida</taxon>
        <taxon>Dioscoreales</taxon>
        <taxon>Dioscoreaceae</taxon>
        <taxon>Dioscorea</taxon>
    </lineage>
</organism>
<dbReference type="Proteomes" id="UP001085076">
    <property type="component" value="Miscellaneous, Linkage group lg01"/>
</dbReference>
<evidence type="ECO:0000256" key="5">
    <source>
        <dbReference type="ARBA" id="ARBA00022771"/>
    </source>
</evidence>
<evidence type="ECO:0000256" key="2">
    <source>
        <dbReference type="ARBA" id="ARBA00012552"/>
    </source>
</evidence>
<evidence type="ECO:0000259" key="16">
    <source>
        <dbReference type="PROSITE" id="PS51195"/>
    </source>
</evidence>
<dbReference type="InterPro" id="IPR011545">
    <property type="entry name" value="DEAD/DEAH_box_helicase_dom"/>
</dbReference>
<dbReference type="Pfam" id="PF00271">
    <property type="entry name" value="Helicase_C"/>
    <property type="match status" value="1"/>
</dbReference>
<evidence type="ECO:0000313" key="18">
    <source>
        <dbReference type="Proteomes" id="UP001085076"/>
    </source>
</evidence>
<dbReference type="GO" id="GO:0008270">
    <property type="term" value="F:zinc ion binding"/>
    <property type="evidence" value="ECO:0007669"/>
    <property type="project" value="UniProtKB-KW"/>
</dbReference>
<feature type="domain" description="Helicase ATP-binding" evidence="14">
    <location>
        <begin position="168"/>
        <end position="344"/>
    </location>
</feature>
<evidence type="ECO:0000256" key="10">
    <source>
        <dbReference type="ARBA" id="ARBA00022884"/>
    </source>
</evidence>
<keyword evidence="8" id="KW-0862">Zinc</keyword>
<dbReference type="GO" id="GO:0016787">
    <property type="term" value="F:hydrolase activity"/>
    <property type="evidence" value="ECO:0007669"/>
    <property type="project" value="UniProtKB-KW"/>
</dbReference>
<dbReference type="PROSITE" id="PS51194">
    <property type="entry name" value="HELICASE_CTER"/>
    <property type="match status" value="1"/>
</dbReference>
<dbReference type="PROSITE" id="PS51195">
    <property type="entry name" value="Q_MOTIF"/>
    <property type="match status" value="1"/>
</dbReference>
<keyword evidence="9" id="KW-0067">ATP-binding</keyword>
<dbReference type="CDD" id="cd18787">
    <property type="entry name" value="SF2_C_DEAD"/>
    <property type="match status" value="1"/>
</dbReference>
<dbReference type="GO" id="GO:0003723">
    <property type="term" value="F:RNA binding"/>
    <property type="evidence" value="ECO:0007669"/>
    <property type="project" value="UniProtKB-KW"/>
</dbReference>
<evidence type="ECO:0000256" key="3">
    <source>
        <dbReference type="ARBA" id="ARBA00022723"/>
    </source>
</evidence>
<dbReference type="InterPro" id="IPR001650">
    <property type="entry name" value="Helicase_C-like"/>
</dbReference>
<dbReference type="InterPro" id="IPR014014">
    <property type="entry name" value="RNA_helicase_DEAD_Q_motif"/>
</dbReference>
<dbReference type="GO" id="GO:0003724">
    <property type="term" value="F:RNA helicase activity"/>
    <property type="evidence" value="ECO:0007669"/>
    <property type="project" value="UniProtKB-EC"/>
</dbReference>
<keyword evidence="7" id="KW-0347">Helicase</keyword>
<evidence type="ECO:0000256" key="13">
    <source>
        <dbReference type="PROSITE-ProRule" id="PRU00552"/>
    </source>
</evidence>
<protein>
    <recommendedName>
        <fullName evidence="12">DEAD-box ATP-dependent RNA helicase 41</fullName>
        <ecNumber evidence="2">3.6.4.13</ecNumber>
    </recommendedName>
</protein>
<proteinExistence type="inferred from homology"/>
<evidence type="ECO:0000256" key="1">
    <source>
        <dbReference type="ARBA" id="ARBA00009718"/>
    </source>
</evidence>